<organism evidence="1 2">
    <name type="scientific">Paenibacillus hunanensis</name>
    <dbReference type="NCBI Taxonomy" id="539262"/>
    <lineage>
        <taxon>Bacteria</taxon>
        <taxon>Bacillati</taxon>
        <taxon>Bacillota</taxon>
        <taxon>Bacilli</taxon>
        <taxon>Bacillales</taxon>
        <taxon>Paenibacillaceae</taxon>
        <taxon>Paenibacillus</taxon>
    </lineage>
</organism>
<dbReference type="EMBL" id="JAVDQH010000018">
    <property type="protein sequence ID" value="MDR6245822.1"/>
    <property type="molecule type" value="Genomic_DNA"/>
</dbReference>
<keyword evidence="2" id="KW-1185">Reference proteome</keyword>
<gene>
    <name evidence="1" type="ORF">JOC58_003738</name>
</gene>
<comment type="caution">
    <text evidence="1">The sequence shown here is derived from an EMBL/GenBank/DDBJ whole genome shotgun (WGS) entry which is preliminary data.</text>
</comment>
<evidence type="ECO:0000313" key="1">
    <source>
        <dbReference type="EMBL" id="MDR6245822.1"/>
    </source>
</evidence>
<accession>A0ABU1J2S9</accession>
<name>A0ABU1J2S9_9BACL</name>
<proteinExistence type="predicted"/>
<dbReference type="Proteomes" id="UP001185028">
    <property type="component" value="Unassembled WGS sequence"/>
</dbReference>
<protein>
    <submittedName>
        <fullName evidence="1">Uncharacterized protein</fullName>
    </submittedName>
</protein>
<reference evidence="1 2" key="1">
    <citation type="submission" date="2023-07" db="EMBL/GenBank/DDBJ databases">
        <title>Genomic Encyclopedia of Type Strains, Phase IV (KMG-IV): sequencing the most valuable type-strain genomes for metagenomic binning, comparative biology and taxonomic classification.</title>
        <authorList>
            <person name="Goeker M."/>
        </authorList>
    </citation>
    <scope>NUCLEOTIDE SEQUENCE [LARGE SCALE GENOMIC DNA]</scope>
    <source>
        <strain evidence="1 2">DSM 22170</strain>
    </source>
</reference>
<evidence type="ECO:0000313" key="2">
    <source>
        <dbReference type="Proteomes" id="UP001185028"/>
    </source>
</evidence>
<sequence length="358" mass="41420">MNIQSLYNSYIGIKYRDEEPRILDIPFQYYRCGDDSTELFITNEDEASFAQWALELLPEDPGYLSDPVHAPLLAQSFPQLNLYEELILHYLLLTINTTLSIYPIHAYNRMNDWMKGYCFFQLSGLNRVTLLEAGQREQLRGWLLHQYLYAHPVNWDTLQAFSYQEQQLVHTATGISVRDYMTRYHDEIQQHYEQYAERLDASPTTMKPFKTLTLELLSHLEGGTIALQLPHTSEVSYMLPWLNDVNDLLAQYQKDKGAFFAVLRQAAMSPMSAYGAHCFSMLLQNYACYIVTFAPGELNVLVEALADEPDLCTLIVSRLCTDTIFVQHILWQHGQTIEDMPQVVTHFNEAAKELYSIK</sequence>
<dbReference type="RefSeq" id="WP_188776002.1">
    <property type="nucleotide sequence ID" value="NZ_BMMB01000005.1"/>
</dbReference>